<evidence type="ECO:0000256" key="2">
    <source>
        <dbReference type="SAM" id="Phobius"/>
    </source>
</evidence>
<gene>
    <name evidence="3" type="ORF">CALFYP39_01715</name>
</gene>
<feature type="transmembrane region" description="Helical" evidence="2">
    <location>
        <begin position="44"/>
        <end position="68"/>
    </location>
</feature>
<proteinExistence type="predicted"/>
<feature type="transmembrane region" description="Helical" evidence="2">
    <location>
        <begin position="319"/>
        <end position="343"/>
    </location>
</feature>
<feature type="transmembrane region" description="Helical" evidence="2">
    <location>
        <begin position="290"/>
        <end position="307"/>
    </location>
</feature>
<feature type="transmembrane region" description="Helical" evidence="2">
    <location>
        <begin position="502"/>
        <end position="520"/>
    </location>
</feature>
<protein>
    <recommendedName>
        <fullName evidence="4">TrbL/VirB6 plasmid conjugal transfer protein</fullName>
    </recommendedName>
</protein>
<evidence type="ECO:0008006" key="4">
    <source>
        <dbReference type="Google" id="ProtNLM"/>
    </source>
</evidence>
<keyword evidence="2" id="KW-1133">Transmembrane helix</keyword>
<feature type="transmembrane region" description="Helical" evidence="2">
    <location>
        <begin position="397"/>
        <end position="422"/>
    </location>
</feature>
<sequence length="534" mass="57656">MSIRERLLAFAAGSPIGDDRSPRPTEPYGEYELDRRRIKWSECIFRFAVVSVALLVLGCALSGIAYAAQKGQWSVRDSLDVSGSQATDSKRYVVIRWSDIEKDKFIDFKHGNITAHEIRYEVKIGNGSANLYGPIYVDKNGKTVSSKTAKTKKLSGSLSDSEFLKSLAPSWAPDGWEIAKAAATGQESTGTGGGPHTDKDSAAKDPEDLENQLIKDHPPKFALNFEFFKYSAENLAWSFCRGLAENATSLAEWCISLVSSTADTAFTSDFTNGPFAQFYTMASTLSKNAFQPYAFAFLGLTFGVALMHQLDVRRKMAGIDIMASLAFVVMMFAVSYTLIVHAMDICACIYILAQNLVRVVNIALASVGIEASKSLGIKEQVIASFDSLTYAQASTSFILLLLAIVALVACVACLFCVLTTIFVRVGEIYLRAAASPLCLAFFADDRSRAMGVGYLKRFAAVCFQAVMIVIAIGMIPLIMTVASELIAPITSDTSSLSGFGDAVAALIPSMCAVLCITEIVNKSKLVANSLFGLA</sequence>
<accession>A0A6N3CXR9</accession>
<evidence type="ECO:0000313" key="3">
    <source>
        <dbReference type="EMBL" id="VYU21490.1"/>
    </source>
</evidence>
<dbReference type="EMBL" id="CACRTW010000032">
    <property type="protein sequence ID" value="VYU21490.1"/>
    <property type="molecule type" value="Genomic_DNA"/>
</dbReference>
<organism evidence="3">
    <name type="scientific">Collinsella aerofaciens</name>
    <dbReference type="NCBI Taxonomy" id="74426"/>
    <lineage>
        <taxon>Bacteria</taxon>
        <taxon>Bacillati</taxon>
        <taxon>Actinomycetota</taxon>
        <taxon>Coriobacteriia</taxon>
        <taxon>Coriobacteriales</taxon>
        <taxon>Coriobacteriaceae</taxon>
        <taxon>Collinsella</taxon>
    </lineage>
</organism>
<dbReference type="AlphaFoldDB" id="A0A6N3CXR9"/>
<dbReference type="RefSeq" id="WP_421755194.1">
    <property type="nucleotide sequence ID" value="NZ_CACRTW010000032.1"/>
</dbReference>
<keyword evidence="2" id="KW-0812">Transmembrane</keyword>
<evidence type="ECO:0000256" key="1">
    <source>
        <dbReference type="SAM" id="MobiDB-lite"/>
    </source>
</evidence>
<feature type="transmembrane region" description="Helical" evidence="2">
    <location>
        <begin position="458"/>
        <end position="482"/>
    </location>
</feature>
<keyword evidence="2" id="KW-0472">Membrane</keyword>
<reference evidence="3" key="1">
    <citation type="submission" date="2019-11" db="EMBL/GenBank/DDBJ databases">
        <authorList>
            <person name="Feng L."/>
        </authorList>
    </citation>
    <scope>NUCLEOTIDE SEQUENCE</scope>
    <source>
        <strain evidence="3">CaerofaciensLFYP39</strain>
    </source>
</reference>
<feature type="region of interest" description="Disordered" evidence="1">
    <location>
        <begin position="184"/>
        <end position="204"/>
    </location>
</feature>
<name>A0A6N3CXR9_9ACTN</name>